<keyword evidence="4 5" id="KW-0539">Nucleus</keyword>
<accession>A0AAF0W6D7</accession>
<evidence type="ECO:0000256" key="1">
    <source>
        <dbReference type="ARBA" id="ARBA00004123"/>
    </source>
</evidence>
<dbReference type="PANTHER" id="PTHR12346">
    <property type="entry name" value="SIN3B-RELATED"/>
    <property type="match status" value="1"/>
</dbReference>
<dbReference type="AlphaFoldDB" id="A0AAF0W6D7"/>
<evidence type="ECO:0000313" key="7">
    <source>
        <dbReference type="Proteomes" id="UP000077755"/>
    </source>
</evidence>
<dbReference type="InterPro" id="IPR036600">
    <property type="entry name" value="PAH_sf"/>
</dbReference>
<evidence type="ECO:0000256" key="2">
    <source>
        <dbReference type="ARBA" id="ARBA00022491"/>
    </source>
</evidence>
<evidence type="ECO:0000256" key="5">
    <source>
        <dbReference type="PROSITE-ProRule" id="PRU00810"/>
    </source>
</evidence>
<keyword evidence="3" id="KW-0677">Repeat</keyword>
<gene>
    <name evidence="6" type="ORF">DCAR_0101645</name>
</gene>
<dbReference type="PANTHER" id="PTHR12346:SF8">
    <property type="entry name" value="PAIRED AMPHIPATHIC HELIX PROTEIN SIN3-LIKE 2"/>
    <property type="match status" value="1"/>
</dbReference>
<dbReference type="GO" id="GO:0000785">
    <property type="term" value="C:chromatin"/>
    <property type="evidence" value="ECO:0007669"/>
    <property type="project" value="TreeGrafter"/>
</dbReference>
<dbReference type="EMBL" id="CP093343">
    <property type="protein sequence ID" value="WOG82480.1"/>
    <property type="molecule type" value="Genomic_DNA"/>
</dbReference>
<reference evidence="6" key="2">
    <citation type="submission" date="2022-03" db="EMBL/GenBank/DDBJ databases">
        <title>Draft title - Genomic analysis of global carrot germplasm unveils the trajectory of domestication and the origin of high carotenoid orange carrot.</title>
        <authorList>
            <person name="Iorizzo M."/>
            <person name="Ellison S."/>
            <person name="Senalik D."/>
            <person name="Macko-Podgorni A."/>
            <person name="Grzebelus D."/>
            <person name="Bostan H."/>
            <person name="Rolling W."/>
            <person name="Curaba J."/>
            <person name="Simon P."/>
        </authorList>
    </citation>
    <scope>NUCLEOTIDE SEQUENCE</scope>
    <source>
        <tissue evidence="6">Leaf</tissue>
    </source>
</reference>
<dbReference type="Pfam" id="PF02671">
    <property type="entry name" value="PAH"/>
    <property type="match status" value="2"/>
</dbReference>
<comment type="subcellular location">
    <subcellularLocation>
        <location evidence="1 5">Nucleus</location>
    </subcellularLocation>
</comment>
<keyword evidence="2" id="KW-0678">Repressor</keyword>
<organism evidence="6 7">
    <name type="scientific">Daucus carota subsp. sativus</name>
    <name type="common">Carrot</name>
    <dbReference type="NCBI Taxonomy" id="79200"/>
    <lineage>
        <taxon>Eukaryota</taxon>
        <taxon>Viridiplantae</taxon>
        <taxon>Streptophyta</taxon>
        <taxon>Embryophyta</taxon>
        <taxon>Tracheophyta</taxon>
        <taxon>Spermatophyta</taxon>
        <taxon>Magnoliopsida</taxon>
        <taxon>eudicotyledons</taxon>
        <taxon>Gunneridae</taxon>
        <taxon>Pentapetalae</taxon>
        <taxon>asterids</taxon>
        <taxon>campanulids</taxon>
        <taxon>Apiales</taxon>
        <taxon>Apiaceae</taxon>
        <taxon>Apioideae</taxon>
        <taxon>Scandiceae</taxon>
        <taxon>Daucinae</taxon>
        <taxon>Daucus</taxon>
        <taxon>Daucus sect. Daucus</taxon>
    </lineage>
</organism>
<dbReference type="Gene3D" id="1.20.1160.11">
    <property type="entry name" value="Paired amphipathic helix"/>
    <property type="match status" value="2"/>
</dbReference>
<reference evidence="6" key="1">
    <citation type="journal article" date="2016" name="Nat. Genet.">
        <title>A high-quality carrot genome assembly provides new insights into carotenoid accumulation and asterid genome evolution.</title>
        <authorList>
            <person name="Iorizzo M."/>
            <person name="Ellison S."/>
            <person name="Senalik D."/>
            <person name="Zeng P."/>
            <person name="Satapoomin P."/>
            <person name="Huang J."/>
            <person name="Bowman M."/>
            <person name="Iovene M."/>
            <person name="Sanseverino W."/>
            <person name="Cavagnaro P."/>
            <person name="Yildiz M."/>
            <person name="Macko-Podgorni A."/>
            <person name="Moranska E."/>
            <person name="Grzebelus E."/>
            <person name="Grzebelus D."/>
            <person name="Ashrafi H."/>
            <person name="Zheng Z."/>
            <person name="Cheng S."/>
            <person name="Spooner D."/>
            <person name="Van Deynze A."/>
            <person name="Simon P."/>
        </authorList>
    </citation>
    <scope>NUCLEOTIDE SEQUENCE</scope>
    <source>
        <tissue evidence="6">Leaf</tissue>
    </source>
</reference>
<protein>
    <recommendedName>
        <fullName evidence="8">Paired amphipathic helix protein Sin3-like 2</fullName>
    </recommendedName>
</protein>
<proteinExistence type="predicted"/>
<evidence type="ECO:0008006" key="8">
    <source>
        <dbReference type="Google" id="ProtNLM"/>
    </source>
</evidence>
<dbReference type="SUPFAM" id="SSF47762">
    <property type="entry name" value="PAH2 domain"/>
    <property type="match status" value="2"/>
</dbReference>
<keyword evidence="7" id="KW-1185">Reference proteome</keyword>
<dbReference type="GO" id="GO:0003714">
    <property type="term" value="F:transcription corepressor activity"/>
    <property type="evidence" value="ECO:0007669"/>
    <property type="project" value="InterPro"/>
</dbReference>
<dbReference type="GO" id="GO:0000118">
    <property type="term" value="C:histone deacetylase complex"/>
    <property type="evidence" value="ECO:0007669"/>
    <property type="project" value="TreeGrafter"/>
</dbReference>
<dbReference type="InterPro" id="IPR003822">
    <property type="entry name" value="PAH"/>
</dbReference>
<dbReference type="GO" id="GO:0000122">
    <property type="term" value="P:negative regulation of transcription by RNA polymerase II"/>
    <property type="evidence" value="ECO:0007669"/>
    <property type="project" value="TreeGrafter"/>
</dbReference>
<dbReference type="PROSITE" id="PS51477">
    <property type="entry name" value="PAH"/>
    <property type="match status" value="1"/>
</dbReference>
<dbReference type="InterPro" id="IPR039774">
    <property type="entry name" value="Sin3-like"/>
</dbReference>
<dbReference type="Proteomes" id="UP000077755">
    <property type="component" value="Chromosome 1"/>
</dbReference>
<evidence type="ECO:0000256" key="4">
    <source>
        <dbReference type="ARBA" id="ARBA00023242"/>
    </source>
</evidence>
<name>A0AAF0W6D7_DAUCS</name>
<sequence length="174" mass="20431">MFPYNREKYDNVLDLFTSTFPHALTFFFYRIDTAGVIARVKVLFKGHTNLIFGFNTFLTRGYEITIIKEEDAPPKRSVEFEEAINFVTKIMMVIACTNLFLDILNMYRKEHKGIDEVYYEVATLFCDHPDLLDGFIRFLPDASAQRNNYKNGITRIGMYRDSSNPYLIFSCFYL</sequence>
<evidence type="ECO:0000256" key="3">
    <source>
        <dbReference type="ARBA" id="ARBA00022737"/>
    </source>
</evidence>
<evidence type="ECO:0000313" key="6">
    <source>
        <dbReference type="EMBL" id="WOG82480.1"/>
    </source>
</evidence>
<dbReference type="FunFam" id="1.20.1160.11:FF:000003">
    <property type="entry name" value="Paired amphipathic helix SIN3-like protein"/>
    <property type="match status" value="1"/>
</dbReference>